<evidence type="ECO:0000313" key="2">
    <source>
        <dbReference type="Proteomes" id="UP001171902"/>
    </source>
</evidence>
<dbReference type="EMBL" id="JAUEMJ010000002">
    <property type="protein sequence ID" value="MDN3239929.1"/>
    <property type="molecule type" value="Genomic_DNA"/>
</dbReference>
<keyword evidence="2" id="KW-1185">Reference proteome</keyword>
<proteinExistence type="predicted"/>
<organism evidence="1 2">
    <name type="scientific">Glycomyces tritici</name>
    <dbReference type="NCBI Taxonomy" id="2665176"/>
    <lineage>
        <taxon>Bacteria</taxon>
        <taxon>Bacillati</taxon>
        <taxon>Actinomycetota</taxon>
        <taxon>Actinomycetes</taxon>
        <taxon>Glycomycetales</taxon>
        <taxon>Glycomycetaceae</taxon>
        <taxon>Glycomyces</taxon>
    </lineage>
</organism>
<accession>A0ABT7YNE6</accession>
<protein>
    <recommendedName>
        <fullName evidence="3">WXG100 family type VII secretion target</fullName>
    </recommendedName>
</protein>
<evidence type="ECO:0008006" key="3">
    <source>
        <dbReference type="Google" id="ProtNLM"/>
    </source>
</evidence>
<reference evidence="1" key="1">
    <citation type="submission" date="2023-06" db="EMBL/GenBank/DDBJ databases">
        <title>Gycomyces niveus sp.nov., a novel actinomycete isolated from soil in Shouguang.</title>
        <authorList>
            <person name="Yang X."/>
            <person name="Zhao J."/>
        </authorList>
    </citation>
    <scope>NUCLEOTIDE SEQUENCE</scope>
    <source>
        <strain evidence="1">NEAU C2</strain>
    </source>
</reference>
<comment type="caution">
    <text evidence="1">The sequence shown here is derived from an EMBL/GenBank/DDBJ whole genome shotgun (WGS) entry which is preliminary data.</text>
</comment>
<gene>
    <name evidence="1" type="ORF">QWI33_09345</name>
</gene>
<dbReference type="Proteomes" id="UP001171902">
    <property type="component" value="Unassembled WGS sequence"/>
</dbReference>
<evidence type="ECO:0000313" key="1">
    <source>
        <dbReference type="EMBL" id="MDN3239929.1"/>
    </source>
</evidence>
<sequence>MSDYQTIAVDKDTKNGLDQASEKNSWLNGARAMPGVTQVVDSGSSIWSAVQGDTGVAEAISAVGMDALHLGAQATAFALEPVATLAGWGLDVLLALVKPLQDALDWVTGSPSQMRDTAELWDRIAQANVDLSQAVSDNLQPLSNWSSSDGGMARLKGDVIAAGFYGAATMGNEISALLGAAQLLADTIQAIIKYLISKLIEYFLVEIAPMILASPATFGASAATGIAWAALRASQTAAAVSAKIAKITTMFGKLSQILVKIAGSRAGMVAIDALRNSLPGLVGSVGDANGSQGALSGGTGPVQVDPEEIRKAVPTFKSIATDAGGVGTVADETAAEDLTWGITGWFFAGDYNSKAQEFGRLMNFAEETVNLLATNIDACAADWEAADRELGDLFKGLEIEIVPTNPNAPC</sequence>
<dbReference type="RefSeq" id="WP_289956986.1">
    <property type="nucleotide sequence ID" value="NZ_JAUEMJ010000002.1"/>
</dbReference>
<name>A0ABT7YNE6_9ACTN</name>